<evidence type="ECO:0000313" key="2">
    <source>
        <dbReference type="Proteomes" id="UP000356253"/>
    </source>
</evidence>
<sequence>MSFFGNYSNLHSLKNYTFAAVIRFMVRYTIILLLILFSAEGFSQVDLRRDGGGVMGNTSNRDIGDPQKTVIDNREKPPIEDYKIISVENDTTYVDTTLTIYKDYKFNYLRKDNFELLSFANVGHAYTSLAYNFDEVDLLPDIGARAKHFSYYKVDDIFYYHVPTPLTELFFKTTFEQGQNVNAFFTTNMTPRLNISIAYRGLRSLGKYQHVMSSQGAFRFTVNYQTKNNRYDLKTHFVSQDTGNEENGGLTRQGNISYRSKEEEFDDRSLLPVNFKDAENMLYTKRFFLKHNYKVVKGNDSTENNQIRIGHQLNFTDKEYRYSQNTPFAGFGASYKNTNLRDEVEYQRVSNLVYAQYQNTILGELTFQAKYSNYNYGYSKKLILGDLNESARVIPNRLKGDVFSVGGRYKKKIGGFQLSGDAMVNLSDEFSGNYLKANAGYRLDENNKVDASLVINSSAPNFNFLLYQSDYVNYNWYNNFDNVQKQDLNIDLKSKKIANVSASLSQINNYTYFGLRDNEVEGTEADTLITPYQYNGNIGYLKLKASRKFEYWRFSLDNTIMYQNVFSGEEVFRVPDFVTRHSFYYEDYWFNKALYLNMGFTFNYFTSFMADGYDPVLAEFYVQNKQELGGFYRADFFFNGKVDQTRIFLKLENFSTIFEGNNNYSAPSQPYRDFVIRFGLVWNFFL</sequence>
<keyword evidence="2" id="KW-1185">Reference proteome</keyword>
<dbReference type="EMBL" id="CABVMM010000020">
    <property type="protein sequence ID" value="VVV02392.1"/>
    <property type="molecule type" value="Genomic_DNA"/>
</dbReference>
<organism evidence="1 2">
    <name type="scientific">Mesonia oceanica</name>
    <dbReference type="NCBI Taxonomy" id="2687242"/>
    <lineage>
        <taxon>Bacteria</taxon>
        <taxon>Pseudomonadati</taxon>
        <taxon>Bacteroidota</taxon>
        <taxon>Flavobacteriia</taxon>
        <taxon>Flavobacteriales</taxon>
        <taxon>Flavobacteriaceae</taxon>
        <taxon>Mesonia</taxon>
    </lineage>
</organism>
<evidence type="ECO:0000313" key="1">
    <source>
        <dbReference type="EMBL" id="VVV02392.1"/>
    </source>
</evidence>
<dbReference type="Proteomes" id="UP000356253">
    <property type="component" value="Unassembled WGS sequence"/>
</dbReference>
<reference evidence="1" key="1">
    <citation type="submission" date="2019-09" db="EMBL/GenBank/DDBJ databases">
        <authorList>
            <person name="Rodrigo-Torres L."/>
            <person name="Arahal R. D."/>
            <person name="Lucena T."/>
        </authorList>
    </citation>
    <scope>NUCLEOTIDE SEQUENCE</scope>
    <source>
        <strain evidence="1">ISS653</strain>
    </source>
</reference>
<proteinExistence type="predicted"/>
<accession>A0AC61YD01</accession>
<name>A0AC61YD01_9FLAO</name>
<comment type="caution">
    <text evidence="1">The sequence shown here is derived from an EMBL/GenBank/DDBJ whole genome shotgun (WGS) entry which is preliminary data.</text>
</comment>
<gene>
    <name evidence="1" type="ORF">FVB9532_03691</name>
</gene>
<protein>
    <submittedName>
        <fullName evidence="1">Uncharacterized protein</fullName>
    </submittedName>
</protein>